<evidence type="ECO:0000256" key="5">
    <source>
        <dbReference type="SAM" id="Phobius"/>
    </source>
</evidence>
<dbReference type="SUPFAM" id="SSF52540">
    <property type="entry name" value="P-loop containing nucleoside triphosphate hydrolases"/>
    <property type="match status" value="1"/>
</dbReference>
<dbReference type="InterPro" id="IPR027417">
    <property type="entry name" value="P-loop_NTPase"/>
</dbReference>
<dbReference type="EMBL" id="BMAT01012743">
    <property type="protein sequence ID" value="GFR98466.1"/>
    <property type="molecule type" value="Genomic_DNA"/>
</dbReference>
<dbReference type="InterPro" id="IPR045058">
    <property type="entry name" value="GIMA/IAN/Toc"/>
</dbReference>
<proteinExistence type="inferred from homology"/>
<comment type="caution">
    <text evidence="7">The sequence shown here is derived from an EMBL/GenBank/DDBJ whole genome shotgun (WGS) entry which is preliminary data.</text>
</comment>
<keyword evidence="5" id="KW-1133">Transmembrane helix</keyword>
<evidence type="ECO:0000256" key="3">
    <source>
        <dbReference type="ARBA" id="ARBA00023134"/>
    </source>
</evidence>
<dbReference type="PANTHER" id="PTHR10903">
    <property type="entry name" value="GTPASE, IMAP FAMILY MEMBER-RELATED"/>
    <property type="match status" value="1"/>
</dbReference>
<feature type="domain" description="AIG1-type G" evidence="6">
    <location>
        <begin position="3"/>
        <end position="225"/>
    </location>
</feature>
<keyword evidence="8" id="KW-1185">Reference proteome</keyword>
<evidence type="ECO:0000259" key="6">
    <source>
        <dbReference type="PROSITE" id="PS51720"/>
    </source>
</evidence>
<dbReference type="GO" id="GO:0005525">
    <property type="term" value="F:GTP binding"/>
    <property type="evidence" value="ECO:0007669"/>
    <property type="project" value="UniProtKB-KW"/>
</dbReference>
<dbReference type="InterPro" id="IPR006703">
    <property type="entry name" value="G_AIG1"/>
</dbReference>
<name>A0AAV4HNW3_9GAST</name>
<dbReference type="PANTHER" id="PTHR10903:SF184">
    <property type="entry name" value="GTP-BINDING PROTEIN A"/>
    <property type="match status" value="1"/>
</dbReference>
<keyword evidence="5" id="KW-0472">Membrane</keyword>
<dbReference type="Proteomes" id="UP000762676">
    <property type="component" value="Unassembled WGS sequence"/>
</dbReference>
<dbReference type="Pfam" id="PF04548">
    <property type="entry name" value="AIG1"/>
    <property type="match status" value="1"/>
</dbReference>
<reference evidence="7 8" key="1">
    <citation type="journal article" date="2021" name="Elife">
        <title>Chloroplast acquisition without the gene transfer in kleptoplastic sea slugs, Plakobranchus ocellatus.</title>
        <authorList>
            <person name="Maeda T."/>
            <person name="Takahashi S."/>
            <person name="Yoshida T."/>
            <person name="Shimamura S."/>
            <person name="Takaki Y."/>
            <person name="Nagai Y."/>
            <person name="Toyoda A."/>
            <person name="Suzuki Y."/>
            <person name="Arimoto A."/>
            <person name="Ishii H."/>
            <person name="Satoh N."/>
            <person name="Nishiyama T."/>
            <person name="Hasebe M."/>
            <person name="Maruyama T."/>
            <person name="Minagawa J."/>
            <person name="Obokata J."/>
            <person name="Shigenobu S."/>
        </authorList>
    </citation>
    <scope>NUCLEOTIDE SEQUENCE [LARGE SCALE GENOMIC DNA]</scope>
</reference>
<organism evidence="7 8">
    <name type="scientific">Elysia marginata</name>
    <dbReference type="NCBI Taxonomy" id="1093978"/>
    <lineage>
        <taxon>Eukaryota</taxon>
        <taxon>Metazoa</taxon>
        <taxon>Spiralia</taxon>
        <taxon>Lophotrochozoa</taxon>
        <taxon>Mollusca</taxon>
        <taxon>Gastropoda</taxon>
        <taxon>Heterobranchia</taxon>
        <taxon>Euthyneura</taxon>
        <taxon>Panpulmonata</taxon>
        <taxon>Sacoglossa</taxon>
        <taxon>Placobranchoidea</taxon>
        <taxon>Plakobranchidae</taxon>
        <taxon>Elysia</taxon>
    </lineage>
</organism>
<feature type="transmembrane region" description="Helical" evidence="5">
    <location>
        <begin position="343"/>
        <end position="368"/>
    </location>
</feature>
<evidence type="ECO:0000256" key="4">
    <source>
        <dbReference type="SAM" id="Coils"/>
    </source>
</evidence>
<evidence type="ECO:0000313" key="8">
    <source>
        <dbReference type="Proteomes" id="UP000762676"/>
    </source>
</evidence>
<evidence type="ECO:0000313" key="7">
    <source>
        <dbReference type="EMBL" id="GFR98466.1"/>
    </source>
</evidence>
<keyword evidence="5" id="KW-0812">Transmembrane</keyword>
<accession>A0AAV4HNW3</accession>
<dbReference type="Gene3D" id="3.40.50.300">
    <property type="entry name" value="P-loop containing nucleotide triphosphate hydrolases"/>
    <property type="match status" value="1"/>
</dbReference>
<dbReference type="AlphaFoldDB" id="A0AAV4HNW3"/>
<evidence type="ECO:0000256" key="2">
    <source>
        <dbReference type="ARBA" id="ARBA00022741"/>
    </source>
</evidence>
<sequence>MDSSTVDLILIGRTGQGKSKTGNTILDRPVFKVSRHTASETLEINWGSRDYKDKEIKVVDLPGVKDTRYSLEKSIALLKNTMKEAMMISRVGYSAFLYVLKYPLRCTEDDMRDLEILEDLLKKDFAGKHGILVITGGDTFDSDRDDDADADVDLDDDQFFEQWCEKQQGPFRKLMEKCGDRVVLFDNVTKDKNKKCKQLDKLLMLVKMLKGCNGRYKDEDFEEANTKPLSDDAYNLLLSKLQKPITFNQLPDLSSSCAQQIKVISQSRVSDVEKLENIKELIDMAFRTNFRCQRSKVAEADRENSNNNLQRTIEEIHVLAEDLAKHKGELALKRASVLGLGTAILAGAAVGTVALPLTVGVTVFAYMFSRDTKNLKVPDKKE</sequence>
<dbReference type="PROSITE" id="PS51720">
    <property type="entry name" value="G_AIG1"/>
    <property type="match status" value="1"/>
</dbReference>
<protein>
    <submittedName>
        <fullName evidence="7">Immune-associated nucleotide-binding protein 7</fullName>
    </submittedName>
</protein>
<keyword evidence="3" id="KW-0342">GTP-binding</keyword>
<comment type="similarity">
    <text evidence="1">Belongs to the TRAFAC class TrmE-Era-EngA-EngB-Septin-like GTPase superfamily. AIG1/Toc34/Toc159-like paraseptin GTPase family. IAN subfamily.</text>
</comment>
<gene>
    <name evidence="7" type="ORF">ElyMa_006350500</name>
</gene>
<keyword evidence="4" id="KW-0175">Coiled coil</keyword>
<keyword evidence="2" id="KW-0547">Nucleotide-binding</keyword>
<evidence type="ECO:0000256" key="1">
    <source>
        <dbReference type="ARBA" id="ARBA00008535"/>
    </source>
</evidence>
<feature type="coiled-coil region" evidence="4">
    <location>
        <begin position="295"/>
        <end position="322"/>
    </location>
</feature>